<name>A0AA36FHE1_OCTVU</name>
<keyword evidence="2" id="KW-1185">Reference proteome</keyword>
<protein>
    <submittedName>
        <fullName evidence="1">Uncharacterized protein</fullName>
    </submittedName>
</protein>
<dbReference type="Proteomes" id="UP001162480">
    <property type="component" value="Chromosome 22"/>
</dbReference>
<evidence type="ECO:0000313" key="1">
    <source>
        <dbReference type="EMBL" id="CAI9739131.1"/>
    </source>
</evidence>
<sequence>MMAGGSISDGSGVGGGGAAAACDGGVEFSKYNSPLDPENHMLVFVLMQVSYHLNKALIHLTKICNTLRVVRAISRCYSVKTQQQH</sequence>
<dbReference type="AlphaFoldDB" id="A0AA36FHE1"/>
<reference evidence="1" key="1">
    <citation type="submission" date="2023-08" db="EMBL/GenBank/DDBJ databases">
        <authorList>
            <person name="Alioto T."/>
            <person name="Alioto T."/>
            <person name="Gomez Garrido J."/>
        </authorList>
    </citation>
    <scope>NUCLEOTIDE SEQUENCE</scope>
</reference>
<dbReference type="EMBL" id="OX597835">
    <property type="protein sequence ID" value="CAI9739131.1"/>
    <property type="molecule type" value="Genomic_DNA"/>
</dbReference>
<accession>A0AA36FHE1</accession>
<gene>
    <name evidence="1" type="ORF">OCTVUL_1B012557</name>
</gene>
<organism evidence="1 2">
    <name type="scientific">Octopus vulgaris</name>
    <name type="common">Common octopus</name>
    <dbReference type="NCBI Taxonomy" id="6645"/>
    <lineage>
        <taxon>Eukaryota</taxon>
        <taxon>Metazoa</taxon>
        <taxon>Spiralia</taxon>
        <taxon>Lophotrochozoa</taxon>
        <taxon>Mollusca</taxon>
        <taxon>Cephalopoda</taxon>
        <taxon>Coleoidea</taxon>
        <taxon>Octopodiformes</taxon>
        <taxon>Octopoda</taxon>
        <taxon>Incirrata</taxon>
        <taxon>Octopodidae</taxon>
        <taxon>Octopus</taxon>
    </lineage>
</organism>
<evidence type="ECO:0000313" key="2">
    <source>
        <dbReference type="Proteomes" id="UP001162480"/>
    </source>
</evidence>
<proteinExistence type="predicted"/>